<dbReference type="InterPro" id="IPR000504">
    <property type="entry name" value="RRM_dom"/>
</dbReference>
<dbReference type="AlphaFoldDB" id="A0AAN9TC27"/>
<name>A0AAN9TC27_9HEMI</name>
<keyword evidence="1 2" id="KW-0694">RNA-binding</keyword>
<comment type="caution">
    <text evidence="6">The sequence shown here is derived from an EMBL/GenBank/DDBJ whole genome shotgun (WGS) entry which is preliminary data.</text>
</comment>
<organism evidence="6 7">
    <name type="scientific">Parthenolecanium corni</name>
    <dbReference type="NCBI Taxonomy" id="536013"/>
    <lineage>
        <taxon>Eukaryota</taxon>
        <taxon>Metazoa</taxon>
        <taxon>Ecdysozoa</taxon>
        <taxon>Arthropoda</taxon>
        <taxon>Hexapoda</taxon>
        <taxon>Insecta</taxon>
        <taxon>Pterygota</taxon>
        <taxon>Neoptera</taxon>
        <taxon>Paraneoptera</taxon>
        <taxon>Hemiptera</taxon>
        <taxon>Sternorrhyncha</taxon>
        <taxon>Coccoidea</taxon>
        <taxon>Coccidae</taxon>
        <taxon>Parthenolecanium</taxon>
    </lineage>
</organism>
<reference evidence="6 7" key="1">
    <citation type="submission" date="2024-03" db="EMBL/GenBank/DDBJ databases">
        <title>Adaptation during the transition from Ophiocordyceps entomopathogen to insect associate is accompanied by gene loss and intensified selection.</title>
        <authorList>
            <person name="Ward C.M."/>
            <person name="Onetto C.A."/>
            <person name="Borneman A.R."/>
        </authorList>
    </citation>
    <scope>NUCLEOTIDE SEQUENCE [LARGE SCALE GENOMIC DNA]</scope>
    <source>
        <strain evidence="6">AWRI1</strain>
        <tissue evidence="6">Single Adult Female</tissue>
    </source>
</reference>
<keyword evidence="3" id="KW-0175">Coiled coil</keyword>
<dbReference type="GO" id="GO:0009897">
    <property type="term" value="C:external side of plasma membrane"/>
    <property type="evidence" value="ECO:0007669"/>
    <property type="project" value="InterPro"/>
</dbReference>
<evidence type="ECO:0000256" key="1">
    <source>
        <dbReference type="ARBA" id="ARBA00022884"/>
    </source>
</evidence>
<feature type="coiled-coil region" evidence="3">
    <location>
        <begin position="586"/>
        <end position="652"/>
    </location>
</feature>
<dbReference type="InterPro" id="IPR056611">
    <property type="entry name" value="ENOX1/2_dom"/>
</dbReference>
<feature type="domain" description="RRM" evidence="5">
    <location>
        <begin position="304"/>
        <end position="383"/>
    </location>
</feature>
<evidence type="ECO:0000256" key="2">
    <source>
        <dbReference type="PROSITE-ProRule" id="PRU00176"/>
    </source>
</evidence>
<dbReference type="GO" id="GO:0007624">
    <property type="term" value="P:ultradian rhythm"/>
    <property type="evidence" value="ECO:0007669"/>
    <property type="project" value="InterPro"/>
</dbReference>
<accession>A0AAN9TC27</accession>
<dbReference type="GO" id="GO:0003723">
    <property type="term" value="F:RNA binding"/>
    <property type="evidence" value="ECO:0007669"/>
    <property type="project" value="UniProtKB-UniRule"/>
</dbReference>
<dbReference type="InterPro" id="IPR012677">
    <property type="entry name" value="Nucleotide-bd_a/b_plait_sf"/>
</dbReference>
<dbReference type="PANTHER" id="PTHR16001">
    <property type="entry name" value="ECTO-NOX DISULFIDE-THIOL EXCHANGER"/>
    <property type="match status" value="1"/>
</dbReference>
<protein>
    <recommendedName>
        <fullName evidence="5">RRM domain-containing protein</fullName>
    </recommendedName>
</protein>
<feature type="compositionally biased region" description="Polar residues" evidence="4">
    <location>
        <begin position="418"/>
        <end position="427"/>
    </location>
</feature>
<dbReference type="InterPro" id="IPR038876">
    <property type="entry name" value="ENOX"/>
</dbReference>
<dbReference type="EMBL" id="JBBCAQ010000034">
    <property type="protein sequence ID" value="KAK7580055.1"/>
    <property type="molecule type" value="Genomic_DNA"/>
</dbReference>
<dbReference type="Pfam" id="PF00076">
    <property type="entry name" value="RRM_1"/>
    <property type="match status" value="1"/>
</dbReference>
<evidence type="ECO:0000313" key="7">
    <source>
        <dbReference type="Proteomes" id="UP001367676"/>
    </source>
</evidence>
<proteinExistence type="predicted"/>
<dbReference type="SUPFAM" id="SSF54928">
    <property type="entry name" value="RNA-binding domain, RBD"/>
    <property type="match status" value="1"/>
</dbReference>
<dbReference type="SMART" id="SM00360">
    <property type="entry name" value="RRM"/>
    <property type="match status" value="1"/>
</dbReference>
<feature type="region of interest" description="Disordered" evidence="4">
    <location>
        <begin position="548"/>
        <end position="579"/>
    </location>
</feature>
<evidence type="ECO:0000256" key="3">
    <source>
        <dbReference type="SAM" id="Coils"/>
    </source>
</evidence>
<keyword evidence="7" id="KW-1185">Reference proteome</keyword>
<feature type="compositionally biased region" description="Basic and acidic residues" evidence="4">
    <location>
        <begin position="401"/>
        <end position="415"/>
    </location>
</feature>
<evidence type="ECO:0000313" key="6">
    <source>
        <dbReference type="EMBL" id="KAK7580055.1"/>
    </source>
</evidence>
<dbReference type="InterPro" id="IPR035979">
    <property type="entry name" value="RBD_domain_sf"/>
</dbReference>
<dbReference type="Proteomes" id="UP001367676">
    <property type="component" value="Unassembled WGS sequence"/>
</dbReference>
<gene>
    <name evidence="6" type="ORF">V9T40_000684</name>
</gene>
<feature type="region of interest" description="Disordered" evidence="4">
    <location>
        <begin position="401"/>
        <end position="427"/>
    </location>
</feature>
<dbReference type="Gene3D" id="3.30.70.330">
    <property type="match status" value="1"/>
</dbReference>
<sequence>MAAFNFSLNPRVPINPSLSNGNCVNPIGNISGTIVRPPPPQQTAPPTSGHLVTMHHPLMGSARPILFSHQGFPLAANQFFNDSIYSSSSLTPSLLPSALNDAPLEFNVLRPKSDMSEQTTITNAEKLPVPSINILQNQEKQIIINSTEAFNLNDKKSLEFSEASKELIDAESDDSCQAMSEMIATTERRSSAVSTPSNMSNQSVPVLTSNAGVWKNIVPNMNLPILNVNQMLASNLIDSSLFTGQTFGVFGPVLSQLPNTTPVASDSGSNASTKNVIHSKSCTLLPPNANAPPPTTRERPVGCKTVFVGGLPENIKEEVIREVFGFCGEITNIRLSNKKFCHIRFAEESAVDQALTLSGYRIRLGSSSDAPNTGRLHVDFAHARDDQYEWECKQRQIQREQRHRERLMRDSDRDVSPSAPSHFTESEANSVLEKLKGEDTFTKAISIAVSWLDRGECNKRNVNTFYSMIQSVNTHVRRLVHDKNLCESEFKKAKDLMKSRAQAILAQFCQIEKLFVSSSHKKVWDHFTKAQRKNIELWKKSAMEIKKLPAESEEPLNDEMDVSDSDDDDDAEKQPFKKRKIDIAETNSLKDENDSLRCQLEAYKNEICVIRTESQCELSKKDDQISLLQKTLNNFTQEMESIRKQHEEAICENIDRKMQEADTTVIPSSNIVSPLTEKEAKLIGLVSIFLHIHPFGAGVDYICSFLQKTMPSLRVTEIELVMSKFPSVFQQELVGIGANMERRWKYAGFKTNHDLITQL</sequence>
<evidence type="ECO:0000259" key="5">
    <source>
        <dbReference type="PROSITE" id="PS50102"/>
    </source>
</evidence>
<dbReference type="Pfam" id="PF23267">
    <property type="entry name" value="ENOX1"/>
    <property type="match status" value="1"/>
</dbReference>
<dbReference type="PROSITE" id="PS50102">
    <property type="entry name" value="RRM"/>
    <property type="match status" value="1"/>
</dbReference>
<evidence type="ECO:0000256" key="4">
    <source>
        <dbReference type="SAM" id="MobiDB-lite"/>
    </source>
</evidence>
<dbReference type="GO" id="GO:0016491">
    <property type="term" value="F:oxidoreductase activity"/>
    <property type="evidence" value="ECO:0007669"/>
    <property type="project" value="InterPro"/>
</dbReference>
<feature type="compositionally biased region" description="Acidic residues" evidence="4">
    <location>
        <begin position="551"/>
        <end position="571"/>
    </location>
</feature>
<dbReference type="PANTHER" id="PTHR16001:SF4">
    <property type="entry name" value="ECTO-NOX DISULFIDE-THIOL EXCHANGER 1-LIKE PROTEIN"/>
    <property type="match status" value="1"/>
</dbReference>